<sequence length="86" mass="9730">MKGRNRRGIPSAQSTADEDDDSVSSDVQAPPTFESKTVVRHENDKLSAAFQIRYIRLRFHGTSLRKGHTVILRLPANQIITRSNRL</sequence>
<gene>
    <name evidence="2" type="ORF">BDU57DRAFT_521012</name>
</gene>
<accession>A0A6A5QIN6</accession>
<dbReference type="AlphaFoldDB" id="A0A6A5QIN6"/>
<reference evidence="2" key="1">
    <citation type="journal article" date="2020" name="Stud. Mycol.">
        <title>101 Dothideomycetes genomes: a test case for predicting lifestyles and emergence of pathogens.</title>
        <authorList>
            <person name="Haridas S."/>
            <person name="Albert R."/>
            <person name="Binder M."/>
            <person name="Bloem J."/>
            <person name="Labutti K."/>
            <person name="Salamov A."/>
            <person name="Andreopoulos B."/>
            <person name="Baker S."/>
            <person name="Barry K."/>
            <person name="Bills G."/>
            <person name="Bluhm B."/>
            <person name="Cannon C."/>
            <person name="Castanera R."/>
            <person name="Culley D."/>
            <person name="Daum C."/>
            <person name="Ezra D."/>
            <person name="Gonzalez J."/>
            <person name="Henrissat B."/>
            <person name="Kuo A."/>
            <person name="Liang C."/>
            <person name="Lipzen A."/>
            <person name="Lutzoni F."/>
            <person name="Magnuson J."/>
            <person name="Mondo S."/>
            <person name="Nolan M."/>
            <person name="Ohm R."/>
            <person name="Pangilinan J."/>
            <person name="Park H.-J."/>
            <person name="Ramirez L."/>
            <person name="Alfaro M."/>
            <person name="Sun H."/>
            <person name="Tritt A."/>
            <person name="Yoshinaga Y."/>
            <person name="Zwiers L.-H."/>
            <person name="Turgeon B."/>
            <person name="Goodwin S."/>
            <person name="Spatafora J."/>
            <person name="Crous P."/>
            <person name="Grigoriev I."/>
        </authorList>
    </citation>
    <scope>NUCLEOTIDE SEQUENCE</scope>
    <source>
        <strain evidence="2">HMLAC05119</strain>
    </source>
</reference>
<evidence type="ECO:0000256" key="1">
    <source>
        <dbReference type="SAM" id="MobiDB-lite"/>
    </source>
</evidence>
<protein>
    <submittedName>
        <fullName evidence="2">Uncharacterized protein</fullName>
    </submittedName>
</protein>
<evidence type="ECO:0000313" key="2">
    <source>
        <dbReference type="EMBL" id="KAF1913917.1"/>
    </source>
</evidence>
<dbReference type="Proteomes" id="UP000800096">
    <property type="component" value="Unassembled WGS sequence"/>
</dbReference>
<dbReference type="EMBL" id="ML979138">
    <property type="protein sequence ID" value="KAF1913917.1"/>
    <property type="molecule type" value="Genomic_DNA"/>
</dbReference>
<keyword evidence="3" id="KW-1185">Reference proteome</keyword>
<feature type="region of interest" description="Disordered" evidence="1">
    <location>
        <begin position="1"/>
        <end position="38"/>
    </location>
</feature>
<evidence type="ECO:0000313" key="3">
    <source>
        <dbReference type="Proteomes" id="UP000800096"/>
    </source>
</evidence>
<organism evidence="2 3">
    <name type="scientific">Ampelomyces quisqualis</name>
    <name type="common">Powdery mildew agent</name>
    <dbReference type="NCBI Taxonomy" id="50730"/>
    <lineage>
        <taxon>Eukaryota</taxon>
        <taxon>Fungi</taxon>
        <taxon>Dikarya</taxon>
        <taxon>Ascomycota</taxon>
        <taxon>Pezizomycotina</taxon>
        <taxon>Dothideomycetes</taxon>
        <taxon>Pleosporomycetidae</taxon>
        <taxon>Pleosporales</taxon>
        <taxon>Pleosporineae</taxon>
        <taxon>Phaeosphaeriaceae</taxon>
        <taxon>Ampelomyces</taxon>
    </lineage>
</organism>
<dbReference type="OrthoDB" id="2588098at2759"/>
<name>A0A6A5QIN6_AMPQU</name>
<proteinExistence type="predicted"/>